<dbReference type="InterPro" id="IPR029056">
    <property type="entry name" value="Ribokinase-like"/>
</dbReference>
<evidence type="ECO:0000256" key="1">
    <source>
        <dbReference type="ARBA" id="ARBA00010688"/>
    </source>
</evidence>
<dbReference type="Pfam" id="PF00294">
    <property type="entry name" value="PfkB"/>
    <property type="match status" value="1"/>
</dbReference>
<comment type="similarity">
    <text evidence="1">Belongs to the carbohydrate kinase PfkB family.</text>
</comment>
<dbReference type="GO" id="GO:0016301">
    <property type="term" value="F:kinase activity"/>
    <property type="evidence" value="ECO:0007669"/>
    <property type="project" value="UniProtKB-KW"/>
</dbReference>
<dbReference type="InterPro" id="IPR052700">
    <property type="entry name" value="Carb_kinase_PfkB-like"/>
</dbReference>
<dbReference type="InterPro" id="IPR002173">
    <property type="entry name" value="Carboh/pur_kinase_PfkB_CS"/>
</dbReference>
<gene>
    <name evidence="5" type="ORF">FHR98_000060</name>
</gene>
<name>A0A839SS00_9PROT</name>
<accession>A0A839SS00</accession>
<evidence type="ECO:0000259" key="4">
    <source>
        <dbReference type="Pfam" id="PF00294"/>
    </source>
</evidence>
<keyword evidence="3 5" id="KW-0418">Kinase</keyword>
<evidence type="ECO:0000313" key="5">
    <source>
        <dbReference type="EMBL" id="MBB3063795.1"/>
    </source>
</evidence>
<dbReference type="PANTHER" id="PTHR43320">
    <property type="entry name" value="SUGAR KINASE"/>
    <property type="match status" value="1"/>
</dbReference>
<evidence type="ECO:0000313" key="6">
    <source>
        <dbReference type="Proteomes" id="UP000581135"/>
    </source>
</evidence>
<dbReference type="Gene3D" id="3.30.1110.10">
    <property type="match status" value="1"/>
</dbReference>
<dbReference type="Gene3D" id="3.40.1190.20">
    <property type="match status" value="1"/>
</dbReference>
<dbReference type="RefSeq" id="WP_183414614.1">
    <property type="nucleotide sequence ID" value="NZ_JACHXA010000001.1"/>
</dbReference>
<proteinExistence type="inferred from homology"/>
<keyword evidence="2" id="KW-0808">Transferase</keyword>
<comment type="caution">
    <text evidence="5">The sequence shown here is derived from an EMBL/GenBank/DDBJ whole genome shotgun (WGS) entry which is preliminary data.</text>
</comment>
<dbReference type="SUPFAM" id="SSF53613">
    <property type="entry name" value="Ribokinase-like"/>
    <property type="match status" value="1"/>
</dbReference>
<protein>
    <submittedName>
        <fullName evidence="5">Sugar/nucleoside kinase (Ribokinase family)</fullName>
    </submittedName>
</protein>
<reference evidence="5 6" key="1">
    <citation type="submission" date="2020-08" db="EMBL/GenBank/DDBJ databases">
        <title>Genomic Encyclopedia of Type Strains, Phase III (KMG-III): the genomes of soil and plant-associated and newly described type strains.</title>
        <authorList>
            <person name="Whitman W."/>
        </authorList>
    </citation>
    <scope>NUCLEOTIDE SEQUENCE [LARGE SCALE GENOMIC DNA]</scope>
    <source>
        <strain evidence="5 6">CECT 8803</strain>
    </source>
</reference>
<dbReference type="CDD" id="cd01168">
    <property type="entry name" value="adenosine_kinase"/>
    <property type="match status" value="1"/>
</dbReference>
<organism evidence="5 6">
    <name type="scientific">Limibacillus halophilus</name>
    <dbReference type="NCBI Taxonomy" id="1579333"/>
    <lineage>
        <taxon>Bacteria</taxon>
        <taxon>Pseudomonadati</taxon>
        <taxon>Pseudomonadota</taxon>
        <taxon>Alphaproteobacteria</taxon>
        <taxon>Rhodospirillales</taxon>
        <taxon>Rhodovibrionaceae</taxon>
        <taxon>Limibacillus</taxon>
    </lineage>
</organism>
<dbReference type="PROSITE" id="PS00584">
    <property type="entry name" value="PFKB_KINASES_2"/>
    <property type="match status" value="1"/>
</dbReference>
<keyword evidence="6" id="KW-1185">Reference proteome</keyword>
<evidence type="ECO:0000256" key="3">
    <source>
        <dbReference type="ARBA" id="ARBA00022777"/>
    </source>
</evidence>
<dbReference type="Proteomes" id="UP000581135">
    <property type="component" value="Unassembled WGS sequence"/>
</dbReference>
<dbReference type="InterPro" id="IPR011611">
    <property type="entry name" value="PfkB_dom"/>
</dbReference>
<dbReference type="AlphaFoldDB" id="A0A839SS00"/>
<evidence type="ECO:0000256" key="2">
    <source>
        <dbReference type="ARBA" id="ARBA00022679"/>
    </source>
</evidence>
<dbReference type="PANTHER" id="PTHR43320:SF3">
    <property type="entry name" value="CARBOHYDRATE KINASE PFKB DOMAIN-CONTAINING PROTEIN"/>
    <property type="match status" value="1"/>
</dbReference>
<feature type="domain" description="Carbohydrate kinase PfkB" evidence="4">
    <location>
        <begin position="56"/>
        <end position="317"/>
    </location>
</feature>
<sequence length="332" mass="35164">MTQQPYDVVGIGNAIVDVLSPADDAFLQQEALEKGVMTLIDAQRAESLYNAMGPGREVSGGSVANTMVGLAQLGSRAAFIGKVRNDQLGGIFRHDIRASGVAFETPAAMIGEPTARCLILVTPDAQRTMNTFLGASVQIAPEDVDTTTIAASKITYLEGYLWDAPPAKAAFLRAAETAHDAGGEVALSLSDPFCVDRHRESFLDLVAGHVDLLFANEQEILSLYQVTTFDEALEKVRGHCKVAALTRSEKGSIILSGDDMQVIDAEPVQKVVDTTGAGDLYAAGFLHGYAQGLDLATCGRLGAIAAAEIISHYGARPETSLKELAKTRLGIN</sequence>
<dbReference type="EMBL" id="JACHXA010000001">
    <property type="protein sequence ID" value="MBB3063795.1"/>
    <property type="molecule type" value="Genomic_DNA"/>
</dbReference>